<comment type="similarity">
    <text evidence="2">Belongs to the DUF177 domain family.</text>
</comment>
<dbReference type="EMBL" id="CP136865">
    <property type="protein sequence ID" value="WOJ95835.1"/>
    <property type="molecule type" value="Genomic_DNA"/>
</dbReference>
<evidence type="ECO:0000256" key="1">
    <source>
        <dbReference type="ARBA" id="ARBA00002868"/>
    </source>
</evidence>
<dbReference type="RefSeq" id="WP_407326533.1">
    <property type="nucleotide sequence ID" value="NZ_CP136865.1"/>
</dbReference>
<evidence type="ECO:0000256" key="2">
    <source>
        <dbReference type="ARBA" id="ARBA00010740"/>
    </source>
</evidence>
<organism evidence="7 8">
    <name type="scientific">Congregibacter brevis</name>
    <dbReference type="NCBI Taxonomy" id="3081201"/>
    <lineage>
        <taxon>Bacteria</taxon>
        <taxon>Pseudomonadati</taxon>
        <taxon>Pseudomonadota</taxon>
        <taxon>Gammaproteobacteria</taxon>
        <taxon>Cellvibrionales</taxon>
        <taxon>Halieaceae</taxon>
        <taxon>Congregibacter</taxon>
    </lineage>
</organism>
<evidence type="ECO:0000256" key="6">
    <source>
        <dbReference type="SAM" id="MobiDB-lite"/>
    </source>
</evidence>
<sequence length="182" mass="19698">MLAAPLPNTVNIRKAVTRSARYEGSLGAEQIPQFAELLDPASPEIEVVVEFGENDDGQQFAAVEMQGKVVLECQRCLQPVICELSGNSRLGIVPGDEQAKQLSAGLEPLIAVDDVDLWELAEEELALALPVVAYHPDGECEPPKSDRQGRSEDQELGLSEEVSANPFSVLSSLLNNDDTKEK</sequence>
<reference evidence="7 8" key="1">
    <citation type="submission" date="2023-10" db="EMBL/GenBank/DDBJ databases">
        <title>Two novel species belonging to the OM43/NOR5 clade.</title>
        <authorList>
            <person name="Park M."/>
        </authorList>
    </citation>
    <scope>NUCLEOTIDE SEQUENCE [LARGE SCALE GENOMIC DNA]</scope>
    <source>
        <strain evidence="7 8">IMCC45268</strain>
    </source>
</reference>
<evidence type="ECO:0000256" key="5">
    <source>
        <dbReference type="ARBA" id="ARBA00031841"/>
    </source>
</evidence>
<dbReference type="Proteomes" id="UP001626549">
    <property type="component" value="Chromosome"/>
</dbReference>
<dbReference type="PANTHER" id="PTHR38099:SF1">
    <property type="entry name" value="LARGE RIBOSOMAL RNA SUBUNIT ACCUMULATION PROTEIN YCED"/>
    <property type="match status" value="1"/>
</dbReference>
<feature type="compositionally biased region" description="Basic and acidic residues" evidence="6">
    <location>
        <begin position="136"/>
        <end position="153"/>
    </location>
</feature>
<evidence type="ECO:0000256" key="3">
    <source>
        <dbReference type="ARBA" id="ARBA00015716"/>
    </source>
</evidence>
<evidence type="ECO:0000256" key="4">
    <source>
        <dbReference type="ARBA" id="ARBA00022517"/>
    </source>
</evidence>
<proteinExistence type="inferred from homology"/>
<keyword evidence="8" id="KW-1185">Reference proteome</keyword>
<evidence type="ECO:0000313" key="7">
    <source>
        <dbReference type="EMBL" id="WOJ95835.1"/>
    </source>
</evidence>
<dbReference type="InterPro" id="IPR039255">
    <property type="entry name" value="YceD_bac"/>
</dbReference>
<dbReference type="Pfam" id="PF02620">
    <property type="entry name" value="YceD"/>
    <property type="match status" value="1"/>
</dbReference>
<feature type="region of interest" description="Disordered" evidence="6">
    <location>
        <begin position="136"/>
        <end position="161"/>
    </location>
</feature>
<protein>
    <recommendedName>
        <fullName evidence="3">Large ribosomal RNA subunit accumulation protein YceD</fullName>
    </recommendedName>
    <alternativeName>
        <fullName evidence="5">23S rRNA accumulation protein YceD</fullName>
    </alternativeName>
</protein>
<evidence type="ECO:0000313" key="8">
    <source>
        <dbReference type="Proteomes" id="UP001626549"/>
    </source>
</evidence>
<comment type="function">
    <text evidence="1">Plays a role in synthesis, processing and/or stability of 23S rRNA.</text>
</comment>
<accession>A0ABZ0IBR0</accession>
<keyword evidence="4" id="KW-0690">Ribosome biogenesis</keyword>
<dbReference type="InterPro" id="IPR003772">
    <property type="entry name" value="YceD"/>
</dbReference>
<name>A0ABZ0IBR0_9GAMM</name>
<gene>
    <name evidence="7" type="ORF">R0137_11335</name>
</gene>
<dbReference type="PANTHER" id="PTHR38099">
    <property type="entry name" value="LARGE RIBOSOMAL RNA SUBUNIT ACCUMULATION PROTEIN YCED"/>
    <property type="match status" value="1"/>
</dbReference>